<evidence type="ECO:0000313" key="1">
    <source>
        <dbReference type="EMBL" id="MDP5276037.1"/>
    </source>
</evidence>
<protein>
    <recommendedName>
        <fullName evidence="3">SnoaL-like domain-containing protein</fullName>
    </recommendedName>
</protein>
<organism evidence="1 2">
    <name type="scientific">Chengkuizengella axinellae</name>
    <dbReference type="NCBI Taxonomy" id="3064388"/>
    <lineage>
        <taxon>Bacteria</taxon>
        <taxon>Bacillati</taxon>
        <taxon>Bacillota</taxon>
        <taxon>Bacilli</taxon>
        <taxon>Bacillales</taxon>
        <taxon>Paenibacillaceae</taxon>
        <taxon>Chengkuizengella</taxon>
    </lineage>
</organism>
<reference evidence="1 2" key="1">
    <citation type="submission" date="2023-08" db="EMBL/GenBank/DDBJ databases">
        <authorList>
            <person name="Park J.-S."/>
        </authorList>
    </citation>
    <scope>NUCLEOTIDE SEQUENCE [LARGE SCALE GENOMIC DNA]</scope>
    <source>
        <strain evidence="1 2">2205SS18-9</strain>
    </source>
</reference>
<evidence type="ECO:0008006" key="3">
    <source>
        <dbReference type="Google" id="ProtNLM"/>
    </source>
</evidence>
<sequence>MTTNILVKQEDITQVKTVLNRFQQGYTNKNIEVLDEYINDLFINDNSMITVGTSRTEWCFGLKDLKDMIESDWTYWGDLIVDFENAKINSKDNAAWFIADCTISFDTPDNYDEWCADLIADFFEEGRFINFKTMPKLAMLNLKLASIVKSISGNQGSNIPFPLRLSGGLIKKNDKWLIHRLQFSAPMSSYPEWRIDRDNPDSLKYFNEIKEKMSKYNEKYDDNNKKDIIETLHDFQNHYLNTSTNIQETVQTLFLSHDDIYVVDPHENPAAIGWNRIEKMIWQQREKWDEMNLNIHESMIRTEGNTATIVTSGILKKIINSEELLQNEWKLVKETLQKEGKGEDKLFEAQKQIAYTLKELSFGDESLWEFRFEALVIKENEQWKFHNIQFTFPILDMFEGNYNMVPLL</sequence>
<dbReference type="Proteomes" id="UP001231941">
    <property type="component" value="Unassembled WGS sequence"/>
</dbReference>
<accession>A0ABT9J341</accession>
<gene>
    <name evidence="1" type="ORF">Q5Y73_18210</name>
</gene>
<keyword evidence="2" id="KW-1185">Reference proteome</keyword>
<proteinExistence type="predicted"/>
<dbReference type="EMBL" id="JAVAMP010000011">
    <property type="protein sequence ID" value="MDP5276037.1"/>
    <property type="molecule type" value="Genomic_DNA"/>
</dbReference>
<name>A0ABT9J341_9BACL</name>
<dbReference type="RefSeq" id="WP_305993343.1">
    <property type="nucleotide sequence ID" value="NZ_JAVAMP010000011.1"/>
</dbReference>
<evidence type="ECO:0000313" key="2">
    <source>
        <dbReference type="Proteomes" id="UP001231941"/>
    </source>
</evidence>
<comment type="caution">
    <text evidence="1">The sequence shown here is derived from an EMBL/GenBank/DDBJ whole genome shotgun (WGS) entry which is preliminary data.</text>
</comment>